<reference evidence="1" key="1">
    <citation type="submission" date="2021-01" db="EMBL/GenBank/DDBJ databases">
        <authorList>
            <person name="Corre E."/>
            <person name="Pelletier E."/>
            <person name="Niang G."/>
            <person name="Scheremetjew M."/>
            <person name="Finn R."/>
            <person name="Kale V."/>
            <person name="Holt S."/>
            <person name="Cochrane G."/>
            <person name="Meng A."/>
            <person name="Brown T."/>
            <person name="Cohen L."/>
        </authorList>
    </citation>
    <scope>NUCLEOTIDE SEQUENCE</scope>
    <source>
        <strain evidence="1">OF101</strain>
    </source>
</reference>
<dbReference type="SUPFAM" id="SSF56784">
    <property type="entry name" value="HAD-like"/>
    <property type="match status" value="1"/>
</dbReference>
<protein>
    <submittedName>
        <fullName evidence="1">Uncharacterized protein</fullName>
    </submittedName>
</protein>
<accession>A0A7S1PXM6</accession>
<sequence length="294" mass="31983">MLVQKLVLPRLPGSRRRAAMGDSASKTISMHQEDDGFYSALERCSAELLTPAICGGKAALCRTAALTTKLSTTRRRAPSDTLIIFDWDDTLLCSSALNAGRWKLSQLKQLERVVEAVLRAALTLGETLIVTNGNKTWVQDSMARFLPGLTPLLDQIAVLSARASYENLYPGDPIAWKRLAFKELLACRRLRKEPSNLLRGDVNLIAIGDSPAEIEAARSAVGVLGGPSLVKTVKLKETPSVNELVGQLRRIALDLNSIVQEERSVGKGLVQRAVPAHLDHLASWAAGWRTVVST</sequence>
<organism evidence="1">
    <name type="scientific">Alexandrium catenella</name>
    <name type="common">Red tide dinoflagellate</name>
    <name type="synonym">Gonyaulax catenella</name>
    <dbReference type="NCBI Taxonomy" id="2925"/>
    <lineage>
        <taxon>Eukaryota</taxon>
        <taxon>Sar</taxon>
        <taxon>Alveolata</taxon>
        <taxon>Dinophyceae</taxon>
        <taxon>Gonyaulacales</taxon>
        <taxon>Pyrocystaceae</taxon>
        <taxon>Alexandrium</taxon>
    </lineage>
</organism>
<dbReference type="AlphaFoldDB" id="A0A7S1PXM6"/>
<evidence type="ECO:0000313" key="1">
    <source>
        <dbReference type="EMBL" id="CAD9109225.1"/>
    </source>
</evidence>
<proteinExistence type="predicted"/>
<dbReference type="CDD" id="cd01427">
    <property type="entry name" value="HAD_like"/>
    <property type="match status" value="1"/>
</dbReference>
<gene>
    <name evidence="1" type="ORF">ACAT0790_LOCUS11509</name>
</gene>
<dbReference type="PANTHER" id="PTHR38899:SF1">
    <property type="entry name" value="PROTEIN KINASE"/>
    <property type="match status" value="1"/>
</dbReference>
<dbReference type="EMBL" id="HBGE01019215">
    <property type="protein sequence ID" value="CAD9109225.1"/>
    <property type="molecule type" value="Transcribed_RNA"/>
</dbReference>
<dbReference type="PANTHER" id="PTHR38899">
    <property type="entry name" value="DOMAIN OOKINETE PROTEIN, PUTATIVE-RELATED"/>
    <property type="match status" value="1"/>
</dbReference>
<name>A0A7S1PXM6_ALECA</name>
<dbReference type="InterPro" id="IPR036412">
    <property type="entry name" value="HAD-like_sf"/>
</dbReference>